<dbReference type="EMBL" id="DF196785">
    <property type="protein sequence ID" value="GAC76160.1"/>
    <property type="molecule type" value="Genomic_DNA"/>
</dbReference>
<organism evidence="3 4">
    <name type="scientific">Pseudozyma antarctica (strain T-34)</name>
    <name type="common">Yeast</name>
    <name type="synonym">Candida antarctica</name>
    <dbReference type="NCBI Taxonomy" id="1151754"/>
    <lineage>
        <taxon>Eukaryota</taxon>
        <taxon>Fungi</taxon>
        <taxon>Dikarya</taxon>
        <taxon>Basidiomycota</taxon>
        <taxon>Ustilaginomycotina</taxon>
        <taxon>Ustilaginomycetes</taxon>
        <taxon>Ustilaginales</taxon>
        <taxon>Ustilaginaceae</taxon>
        <taxon>Moesziomyces</taxon>
    </lineage>
</organism>
<gene>
    <name evidence="3" type="ORF">PANT_19d00142</name>
</gene>
<proteinExistence type="predicted"/>
<feature type="domain" description="DUF2423" evidence="2">
    <location>
        <begin position="128"/>
        <end position="172"/>
    </location>
</feature>
<dbReference type="Proteomes" id="UP000011976">
    <property type="component" value="Unassembled WGS sequence"/>
</dbReference>
<reference evidence="4" key="1">
    <citation type="journal article" date="2013" name="Genome Announc.">
        <title>Genome sequence of the basidiomycetous yeast Pseudozyma antarctica T-34, a producer of the glycolipid biosurfactants mannosylerythritol lipids.</title>
        <authorList>
            <person name="Morita T."/>
            <person name="Koike H."/>
            <person name="Koyama Y."/>
            <person name="Hagiwara H."/>
            <person name="Ito E."/>
            <person name="Fukuoka T."/>
            <person name="Imura T."/>
            <person name="Machida M."/>
            <person name="Kitamoto D."/>
        </authorList>
    </citation>
    <scope>NUCLEOTIDE SEQUENCE [LARGE SCALE GENOMIC DNA]</scope>
    <source>
        <strain evidence="4">T-34</strain>
    </source>
</reference>
<dbReference type="InterPro" id="IPR019434">
    <property type="entry name" value="DUF2423"/>
</dbReference>
<sequence length="244" mass="26588">MHKWGPSLKPAYRLSATPVQLHSLATAAIQQASSKHPASIQQASSKHPASHLLLSPWRRLPSAHPALHSRADRLLIDGGSCCYRTPLQPSFALHWQGESGFASIADVLLASHPIQRRLGSSATPHATMAKSLRSSSKLKARNQKRTNPKSDYAVAEAARLAALSARLTANVKPSDDQTTAEDEIAMKDDADAEQKPKISTSGPRNSRREEYRTSKGLKPFKNKGGNSLFDAHKSKNGGKPKRRR</sequence>
<dbReference type="Pfam" id="PF10338">
    <property type="entry name" value="YBL028C_N"/>
    <property type="match status" value="1"/>
</dbReference>
<feature type="compositionally biased region" description="Basic and acidic residues" evidence="1">
    <location>
        <begin position="186"/>
        <end position="196"/>
    </location>
</feature>
<feature type="compositionally biased region" description="Basic residues" evidence="1">
    <location>
        <begin position="136"/>
        <end position="147"/>
    </location>
</feature>
<feature type="region of interest" description="Disordered" evidence="1">
    <location>
        <begin position="119"/>
        <end position="151"/>
    </location>
</feature>
<evidence type="ECO:0000313" key="4">
    <source>
        <dbReference type="Proteomes" id="UP000011976"/>
    </source>
</evidence>
<evidence type="ECO:0000313" key="3">
    <source>
        <dbReference type="EMBL" id="GAC76160.1"/>
    </source>
</evidence>
<evidence type="ECO:0000256" key="1">
    <source>
        <dbReference type="SAM" id="MobiDB-lite"/>
    </source>
</evidence>
<dbReference type="PANTHER" id="PTHR28219:SF1">
    <property type="entry name" value="UPF0642 PROTEIN YBL028C"/>
    <property type="match status" value="1"/>
</dbReference>
<name>M9M658_PSEA3</name>
<dbReference type="AlphaFoldDB" id="M9M658"/>
<dbReference type="PANTHER" id="PTHR28219">
    <property type="entry name" value="UPF0642 PROTEIN YBL028C"/>
    <property type="match status" value="1"/>
</dbReference>
<dbReference type="GO" id="GO:0030687">
    <property type="term" value="C:preribosome, large subunit precursor"/>
    <property type="evidence" value="ECO:0007669"/>
    <property type="project" value="TreeGrafter"/>
</dbReference>
<dbReference type="OrthoDB" id="4087970at2759"/>
<accession>M9M658</accession>
<dbReference type="STRING" id="1151754.M9M658"/>
<feature type="region of interest" description="Disordered" evidence="1">
    <location>
        <begin position="186"/>
        <end position="244"/>
    </location>
</feature>
<evidence type="ECO:0000259" key="2">
    <source>
        <dbReference type="Pfam" id="PF10338"/>
    </source>
</evidence>
<feature type="compositionally biased region" description="Basic residues" evidence="1">
    <location>
        <begin position="234"/>
        <end position="244"/>
    </location>
</feature>
<protein>
    <submittedName>
        <fullName evidence="3">Uncharacterized conserved protein</fullName>
    </submittedName>
</protein>